<evidence type="ECO:0000256" key="3">
    <source>
        <dbReference type="ARBA" id="ARBA00012953"/>
    </source>
</evidence>
<protein>
    <recommendedName>
        <fullName evidence="4">Probable 2-phosphosulfolactate phosphatase</fullName>
        <ecNumber evidence="3">3.1.3.71</ecNumber>
    </recommendedName>
</protein>
<keyword evidence="6" id="KW-0460">Magnesium</keyword>
<dbReference type="SUPFAM" id="SSF142823">
    <property type="entry name" value="ComB-like"/>
    <property type="match status" value="1"/>
</dbReference>
<dbReference type="GO" id="GO:0050545">
    <property type="term" value="F:sulfopyruvate decarboxylase activity"/>
    <property type="evidence" value="ECO:0007669"/>
    <property type="project" value="TreeGrafter"/>
</dbReference>
<evidence type="ECO:0000256" key="5">
    <source>
        <dbReference type="ARBA" id="ARBA00022801"/>
    </source>
</evidence>
<evidence type="ECO:0000256" key="1">
    <source>
        <dbReference type="ARBA" id="ARBA00001946"/>
    </source>
</evidence>
<dbReference type="EMBL" id="BIFQ01000002">
    <property type="protein sequence ID" value="GCE09636.1"/>
    <property type="molecule type" value="Genomic_DNA"/>
</dbReference>
<dbReference type="PANTHER" id="PTHR37311:SF1">
    <property type="entry name" value="2-PHOSPHOSULFOLACTATE PHOSPHATASE-RELATED"/>
    <property type="match status" value="1"/>
</dbReference>
<dbReference type="AlphaFoldDB" id="A0A401ZS55"/>
<dbReference type="OrthoDB" id="4913at2"/>
<evidence type="ECO:0000256" key="6">
    <source>
        <dbReference type="ARBA" id="ARBA00022842"/>
    </source>
</evidence>
<accession>A0A401ZS55</accession>
<keyword evidence="9" id="KW-1185">Reference proteome</keyword>
<dbReference type="Proteomes" id="UP000287224">
    <property type="component" value="Unassembled WGS sequence"/>
</dbReference>
<keyword evidence="5" id="KW-0378">Hydrolase</keyword>
<dbReference type="InterPro" id="IPR005238">
    <property type="entry name" value="ComB-like"/>
</dbReference>
<evidence type="ECO:0000313" key="9">
    <source>
        <dbReference type="Proteomes" id="UP000287224"/>
    </source>
</evidence>
<comment type="catalytic activity">
    <reaction evidence="7">
        <text>(2R)-O-phospho-3-sulfolactate + H2O = (2R)-3-sulfolactate + phosphate</text>
        <dbReference type="Rhea" id="RHEA:23416"/>
        <dbReference type="ChEBI" id="CHEBI:15377"/>
        <dbReference type="ChEBI" id="CHEBI:15597"/>
        <dbReference type="ChEBI" id="CHEBI:43474"/>
        <dbReference type="ChEBI" id="CHEBI:58738"/>
        <dbReference type="EC" id="3.1.3.71"/>
    </reaction>
</comment>
<dbReference type="Pfam" id="PF04029">
    <property type="entry name" value="2-ph_phosp"/>
    <property type="match status" value="1"/>
</dbReference>
<dbReference type="GO" id="GO:0050532">
    <property type="term" value="F:2-phosphosulfolactate phosphatase activity"/>
    <property type="evidence" value="ECO:0007669"/>
    <property type="project" value="UniProtKB-EC"/>
</dbReference>
<dbReference type="PANTHER" id="PTHR37311">
    <property type="entry name" value="2-PHOSPHOSULFOLACTATE PHOSPHATASE-RELATED"/>
    <property type="match status" value="1"/>
</dbReference>
<name>A0A401ZS55_9CHLR</name>
<sequence>MQLRIYFNPAELTFIEPSEEDIYIVIDVMRATTTMTVMFEQGARQVLAAQTLEQALEAGRKVPGRILCGERHTQTPPGFDCGNSPAQFATMDLSNRELVLTTSNGTRALFACPEKSTRLAGCFYNGTAVTGKALELAHERQSNIVILCAAEYGYFALEDAACAGYLAQEILRQKPEIQIHDSTHGAITLYENYPPAILLEKAQSSLDLTATGQQKDLEYCLARNKSACVPMVTGIENATGLLQLAYPASQLIEI</sequence>
<comment type="similarity">
    <text evidence="2">Belongs to the ComB family.</text>
</comment>
<evidence type="ECO:0000313" key="8">
    <source>
        <dbReference type="EMBL" id="GCE09636.1"/>
    </source>
</evidence>
<gene>
    <name evidence="8" type="primary">comB_2</name>
    <name evidence="8" type="ORF">KDAU_69650</name>
</gene>
<comment type="caution">
    <text evidence="8">The sequence shown here is derived from an EMBL/GenBank/DDBJ whole genome shotgun (WGS) entry which is preliminary data.</text>
</comment>
<dbReference type="Gene3D" id="3.90.1560.10">
    <property type="entry name" value="ComB-like"/>
    <property type="match status" value="1"/>
</dbReference>
<proteinExistence type="inferred from homology"/>
<dbReference type="EC" id="3.1.3.71" evidence="3"/>
<evidence type="ECO:0000256" key="2">
    <source>
        <dbReference type="ARBA" id="ARBA00009997"/>
    </source>
</evidence>
<dbReference type="InterPro" id="IPR036702">
    <property type="entry name" value="ComB-like_sf"/>
</dbReference>
<comment type="cofactor">
    <cofactor evidence="1">
        <name>Mg(2+)</name>
        <dbReference type="ChEBI" id="CHEBI:18420"/>
    </cofactor>
</comment>
<evidence type="ECO:0000256" key="7">
    <source>
        <dbReference type="ARBA" id="ARBA00033711"/>
    </source>
</evidence>
<reference evidence="9" key="1">
    <citation type="submission" date="2018-12" db="EMBL/GenBank/DDBJ databases">
        <title>Tengunoibacter tsumagoiensis gen. nov., sp. nov., Dictyobacter kobayashii sp. nov., D. alpinus sp. nov., and D. joshuensis sp. nov. and description of Dictyobacteraceae fam. nov. within the order Ktedonobacterales isolated from Tengu-no-mugimeshi.</title>
        <authorList>
            <person name="Wang C.M."/>
            <person name="Zheng Y."/>
            <person name="Sakai Y."/>
            <person name="Toyoda A."/>
            <person name="Minakuchi Y."/>
            <person name="Abe K."/>
            <person name="Yokota A."/>
            <person name="Yabe S."/>
        </authorList>
    </citation>
    <scope>NUCLEOTIDE SEQUENCE [LARGE SCALE GENOMIC DNA]</scope>
    <source>
        <strain evidence="9">S-27</strain>
    </source>
</reference>
<evidence type="ECO:0000256" key="4">
    <source>
        <dbReference type="ARBA" id="ARBA00021948"/>
    </source>
</evidence>
<dbReference type="GO" id="GO:0000287">
    <property type="term" value="F:magnesium ion binding"/>
    <property type="evidence" value="ECO:0007669"/>
    <property type="project" value="InterPro"/>
</dbReference>
<dbReference type="RefSeq" id="WP_160146324.1">
    <property type="nucleotide sequence ID" value="NZ_BIFQ01000002.1"/>
</dbReference>
<organism evidence="8 9">
    <name type="scientific">Dictyobacter aurantiacus</name>
    <dbReference type="NCBI Taxonomy" id="1936993"/>
    <lineage>
        <taxon>Bacteria</taxon>
        <taxon>Bacillati</taxon>
        <taxon>Chloroflexota</taxon>
        <taxon>Ktedonobacteria</taxon>
        <taxon>Ktedonobacterales</taxon>
        <taxon>Dictyobacteraceae</taxon>
        <taxon>Dictyobacter</taxon>
    </lineage>
</organism>